<feature type="site" description="Electron transfer via tryptophanyl radical" evidence="9">
    <location>
        <position position="366"/>
    </location>
</feature>
<keyword evidence="6 10" id="KW-0157">Chromophore</keyword>
<dbReference type="InterPro" id="IPR006050">
    <property type="entry name" value="DNA_photolyase_N"/>
</dbReference>
<dbReference type="STRING" id="1231623.Tasa_024_014"/>
<dbReference type="GO" id="GO:0071949">
    <property type="term" value="F:FAD binding"/>
    <property type="evidence" value="ECO:0007669"/>
    <property type="project" value="TreeGrafter"/>
</dbReference>
<dbReference type="InterPro" id="IPR002081">
    <property type="entry name" value="Cryptochrome/DNA_photolyase_1"/>
</dbReference>
<feature type="domain" description="Photolyase/cryptochrome alpha/beta" evidence="11">
    <location>
        <begin position="13"/>
        <end position="140"/>
    </location>
</feature>
<evidence type="ECO:0000256" key="8">
    <source>
        <dbReference type="PIRSR" id="PIRSR602081-1"/>
    </source>
</evidence>
<evidence type="ECO:0000313" key="13">
    <source>
        <dbReference type="Proteomes" id="UP000032679"/>
    </source>
</evidence>
<comment type="cofactor">
    <cofactor evidence="1">
        <name>(6R)-5,10-methylene-5,6,7,8-tetrahydrofolate</name>
        <dbReference type="ChEBI" id="CHEBI:15636"/>
    </cofactor>
</comment>
<accession>A0A0D6MMN7</accession>
<evidence type="ECO:0000259" key="11">
    <source>
        <dbReference type="PROSITE" id="PS51645"/>
    </source>
</evidence>
<evidence type="ECO:0000256" key="4">
    <source>
        <dbReference type="ARBA" id="ARBA00022630"/>
    </source>
</evidence>
<keyword evidence="13" id="KW-1185">Reference proteome</keyword>
<dbReference type="InterPro" id="IPR036155">
    <property type="entry name" value="Crypto/Photolyase_N_sf"/>
</dbReference>
<dbReference type="PROSITE" id="PS00691">
    <property type="entry name" value="DNA_PHOTOLYASES_1_2"/>
    <property type="match status" value="1"/>
</dbReference>
<evidence type="ECO:0000256" key="6">
    <source>
        <dbReference type="ARBA" id="ARBA00022991"/>
    </source>
</evidence>
<dbReference type="Pfam" id="PF03441">
    <property type="entry name" value="FAD_binding_7"/>
    <property type="match status" value="1"/>
</dbReference>
<evidence type="ECO:0000313" key="12">
    <source>
        <dbReference type="EMBL" id="GAN54548.1"/>
    </source>
</evidence>
<sequence>MARHHQDRSGHDSPVIVWFREDLRLGDHPALHDAAATGRPVICVWVLDEKTGRAPGGAARWFLAGALESLRDDLAHHDVPLAILSGDAQTLITDLARRCKAGDVFWNDRVEPDQAAQDDRIEKALEQDDIAVHRSMAMLLRRPGVLKTNGGKHYQVFGAYWRAAGSAGDPPDPLPAPRKLQGARLPHLDANIILDPASLRPSHPDWAGGLAETWEPTEDAATERLAHFARHELSDYDGRRDDLAAGGTSRLSADLRHGLISPRQVWQATQSTRARASGFLSELGWREFSYDTLARTPDLASSNLRDRFDHVKWRRAPAELKAWQQGRTGVPIVDAAMRQLWQTGWMHNRARMIVASFLVKHLLIDWRAGEQWFWDTLVDADPANNPVNWQWVAGSGIEATPFFRIFNPVLQAGKFDRSGEYVRTFVPEIAKLPDRALQTPWEQPDDVLSRAGITLDKTYPRPIVDLKGGRERALEAYKNTEPA</sequence>
<dbReference type="SUPFAM" id="SSF52425">
    <property type="entry name" value="Cryptochrome/photolyase, N-terminal domain"/>
    <property type="match status" value="1"/>
</dbReference>
<proteinExistence type="inferred from homology"/>
<evidence type="ECO:0000256" key="5">
    <source>
        <dbReference type="ARBA" id="ARBA00022827"/>
    </source>
</evidence>
<dbReference type="InterPro" id="IPR036134">
    <property type="entry name" value="Crypto/Photolyase_FAD-like_sf"/>
</dbReference>
<keyword evidence="4 8" id="KW-0285">Flavoprotein</keyword>
<name>A0A0D6MMN7_9PROT</name>
<comment type="catalytic activity">
    <reaction evidence="7">
        <text>cyclobutadipyrimidine (in DNA) = 2 pyrimidine residues (in DNA).</text>
        <dbReference type="EC" id="4.1.99.3"/>
    </reaction>
</comment>
<feature type="binding site" evidence="8">
    <location>
        <begin position="379"/>
        <end position="381"/>
    </location>
    <ligand>
        <name>FAD</name>
        <dbReference type="ChEBI" id="CHEBI:57692"/>
    </ligand>
</feature>
<dbReference type="AlphaFoldDB" id="A0A0D6MMN7"/>
<dbReference type="SUPFAM" id="SSF48173">
    <property type="entry name" value="Cryptochrome/photolyase FAD-binding domain"/>
    <property type="match status" value="1"/>
</dbReference>
<dbReference type="Pfam" id="PF00875">
    <property type="entry name" value="DNA_photolyase"/>
    <property type="match status" value="1"/>
</dbReference>
<dbReference type="InterPro" id="IPR005101">
    <property type="entry name" value="Cryptochr/Photolyase_FAD-bd"/>
</dbReference>
<reference evidence="12 13" key="1">
    <citation type="submission" date="2012-10" db="EMBL/GenBank/DDBJ databases">
        <title>Genome sequencing of Tanticharoenia sakaeratensis NBRC 103193.</title>
        <authorList>
            <person name="Azuma Y."/>
            <person name="Hadano H."/>
            <person name="Hirakawa H."/>
            <person name="Matsushita K."/>
        </authorList>
    </citation>
    <scope>NUCLEOTIDE SEQUENCE [LARGE SCALE GENOMIC DNA]</scope>
    <source>
        <strain evidence="12 13">NBRC 103193</strain>
    </source>
</reference>
<dbReference type="RefSeq" id="WP_048849113.1">
    <property type="nucleotide sequence ID" value="NZ_BALE01000024.1"/>
</dbReference>
<dbReference type="EC" id="4.1.99.3" evidence="2"/>
<keyword evidence="12" id="KW-0456">Lyase</keyword>
<dbReference type="Gene3D" id="1.25.40.80">
    <property type="match status" value="1"/>
</dbReference>
<dbReference type="PANTHER" id="PTHR11455:SF9">
    <property type="entry name" value="CRYPTOCHROME CIRCADIAN CLOCK 5 ISOFORM X1"/>
    <property type="match status" value="1"/>
</dbReference>
<dbReference type="GO" id="GO:0003904">
    <property type="term" value="F:deoxyribodipyrimidine photo-lyase activity"/>
    <property type="evidence" value="ECO:0007669"/>
    <property type="project" value="UniProtKB-EC"/>
</dbReference>
<feature type="binding site" evidence="8">
    <location>
        <position position="236"/>
    </location>
    <ligand>
        <name>FAD</name>
        <dbReference type="ChEBI" id="CHEBI:57692"/>
    </ligand>
</feature>
<evidence type="ECO:0000256" key="10">
    <source>
        <dbReference type="RuleBase" id="RU004182"/>
    </source>
</evidence>
<dbReference type="PROSITE" id="PS51645">
    <property type="entry name" value="PHR_CRY_ALPHA_BETA"/>
    <property type="match status" value="1"/>
</dbReference>
<feature type="site" description="Electron transfer via tryptophanyl radical" evidence="9">
    <location>
        <position position="313"/>
    </location>
</feature>
<dbReference type="GO" id="GO:0003677">
    <property type="term" value="F:DNA binding"/>
    <property type="evidence" value="ECO:0007669"/>
    <property type="project" value="TreeGrafter"/>
</dbReference>
<evidence type="ECO:0000256" key="9">
    <source>
        <dbReference type="PIRSR" id="PIRSR602081-2"/>
    </source>
</evidence>
<dbReference type="FunFam" id="1.10.579.10:FF:000003">
    <property type="entry name" value="Deoxyribodipyrimidine photo-lyase"/>
    <property type="match status" value="1"/>
</dbReference>
<dbReference type="OrthoDB" id="9772484at2"/>
<organism evidence="12 13">
    <name type="scientific">Tanticharoenia sakaeratensis NBRC 103193</name>
    <dbReference type="NCBI Taxonomy" id="1231623"/>
    <lineage>
        <taxon>Bacteria</taxon>
        <taxon>Pseudomonadati</taxon>
        <taxon>Pseudomonadota</taxon>
        <taxon>Alphaproteobacteria</taxon>
        <taxon>Acetobacterales</taxon>
        <taxon>Acetobacteraceae</taxon>
        <taxon>Tanticharoenia</taxon>
    </lineage>
</organism>
<evidence type="ECO:0000256" key="7">
    <source>
        <dbReference type="ARBA" id="ARBA00033999"/>
    </source>
</evidence>
<protein>
    <recommendedName>
        <fullName evidence="3">Deoxyribodipyrimidine photo-lyase</fullName>
        <ecNumber evidence="2">4.1.99.3</ecNumber>
    </recommendedName>
</protein>
<dbReference type="GO" id="GO:0009416">
    <property type="term" value="P:response to light stimulus"/>
    <property type="evidence" value="ECO:0007669"/>
    <property type="project" value="TreeGrafter"/>
</dbReference>
<evidence type="ECO:0000256" key="1">
    <source>
        <dbReference type="ARBA" id="ARBA00001932"/>
    </source>
</evidence>
<feature type="site" description="Electron transfer via tryptophanyl radical" evidence="9">
    <location>
        <position position="389"/>
    </location>
</feature>
<comment type="cofactor">
    <cofactor evidence="8">
        <name>FAD</name>
        <dbReference type="ChEBI" id="CHEBI:57692"/>
    </cofactor>
    <text evidence="8">Binds 1 FAD per subunit.</text>
</comment>
<evidence type="ECO:0000256" key="2">
    <source>
        <dbReference type="ARBA" id="ARBA00013149"/>
    </source>
</evidence>
<comment type="caution">
    <text evidence="12">The sequence shown here is derived from an EMBL/GenBank/DDBJ whole genome shotgun (WGS) entry which is preliminary data.</text>
</comment>
<dbReference type="Gene3D" id="1.10.579.10">
    <property type="entry name" value="DNA Cyclobutane Dipyrimidine Photolyase, subunit A, domain 3"/>
    <property type="match status" value="1"/>
</dbReference>
<dbReference type="PRINTS" id="PR00147">
    <property type="entry name" value="DNAPHOTLYASE"/>
</dbReference>
<comment type="similarity">
    <text evidence="10">Belongs to the DNA photolyase family.</text>
</comment>
<gene>
    <name evidence="12" type="ORF">Tasa_024_014</name>
</gene>
<dbReference type="Gene3D" id="3.40.50.620">
    <property type="entry name" value="HUPs"/>
    <property type="match status" value="1"/>
</dbReference>
<feature type="binding site" evidence="8">
    <location>
        <begin position="248"/>
        <end position="252"/>
    </location>
    <ligand>
        <name>FAD</name>
        <dbReference type="ChEBI" id="CHEBI:57692"/>
    </ligand>
</feature>
<keyword evidence="5 8" id="KW-0274">FAD</keyword>
<dbReference type="Proteomes" id="UP000032679">
    <property type="component" value="Unassembled WGS sequence"/>
</dbReference>
<dbReference type="EMBL" id="BALE01000024">
    <property type="protein sequence ID" value="GAN54548.1"/>
    <property type="molecule type" value="Genomic_DNA"/>
</dbReference>
<dbReference type="PROSITE" id="PS00394">
    <property type="entry name" value="DNA_PHOTOLYASES_1_1"/>
    <property type="match status" value="1"/>
</dbReference>
<dbReference type="PANTHER" id="PTHR11455">
    <property type="entry name" value="CRYPTOCHROME"/>
    <property type="match status" value="1"/>
</dbReference>
<dbReference type="GO" id="GO:0000719">
    <property type="term" value="P:photoreactive repair"/>
    <property type="evidence" value="ECO:0007669"/>
    <property type="project" value="UniProtKB-ARBA"/>
</dbReference>
<feature type="binding site" evidence="8">
    <location>
        <position position="279"/>
    </location>
    <ligand>
        <name>FAD</name>
        <dbReference type="ChEBI" id="CHEBI:57692"/>
    </ligand>
</feature>
<dbReference type="InterPro" id="IPR014729">
    <property type="entry name" value="Rossmann-like_a/b/a_fold"/>
</dbReference>
<evidence type="ECO:0000256" key="3">
    <source>
        <dbReference type="ARBA" id="ARBA00014046"/>
    </source>
</evidence>
<dbReference type="InterPro" id="IPR018394">
    <property type="entry name" value="DNA_photolyase_1_CS_C"/>
</dbReference>